<gene>
    <name evidence="1" type="ORF">GOM49_03715</name>
</gene>
<evidence type="ECO:0000313" key="1">
    <source>
        <dbReference type="EMBL" id="QGU94332.1"/>
    </source>
</evidence>
<dbReference type="Proteomes" id="UP000422764">
    <property type="component" value="Chromosome"/>
</dbReference>
<accession>A0A6I6EKQ9</accession>
<dbReference type="AlphaFoldDB" id="A0A6I6EKQ9"/>
<proteinExistence type="predicted"/>
<name>A0A6I6EKQ9_9CLOT</name>
<sequence length="77" mass="8940">MAVLISKLENMLLVKFSYSPERVSKIKSIKGYKWEPKKREWIIPHNEVMKILAALDNEKHKAILFLVYSAGLRVGKL</sequence>
<keyword evidence="2" id="KW-1185">Reference proteome</keyword>
<evidence type="ECO:0008006" key="3">
    <source>
        <dbReference type="Google" id="ProtNLM"/>
    </source>
</evidence>
<protein>
    <recommendedName>
        <fullName evidence="3">Tyrosine-type recombinase/integrase</fullName>
    </recommendedName>
</protein>
<organism evidence="1 2">
    <name type="scientific">Clostridium bovifaecis</name>
    <dbReference type="NCBI Taxonomy" id="2184719"/>
    <lineage>
        <taxon>Bacteria</taxon>
        <taxon>Bacillati</taxon>
        <taxon>Bacillota</taxon>
        <taxon>Clostridia</taxon>
        <taxon>Eubacteriales</taxon>
        <taxon>Clostridiaceae</taxon>
        <taxon>Clostridium</taxon>
    </lineage>
</organism>
<reference evidence="1 2" key="1">
    <citation type="submission" date="2019-12" db="EMBL/GenBank/DDBJ databases">
        <title>Genome sequenceing of Clostridium bovifaecis.</title>
        <authorList>
            <person name="Yao Y."/>
        </authorList>
    </citation>
    <scope>NUCLEOTIDE SEQUENCE [LARGE SCALE GENOMIC DNA]</scope>
    <source>
        <strain evidence="1 2">BXX</strain>
    </source>
</reference>
<dbReference type="EMBL" id="CP046522">
    <property type="protein sequence ID" value="QGU94332.1"/>
    <property type="molecule type" value="Genomic_DNA"/>
</dbReference>
<evidence type="ECO:0000313" key="2">
    <source>
        <dbReference type="Proteomes" id="UP000422764"/>
    </source>
</evidence>